<comment type="subcellular location">
    <subcellularLocation>
        <location evidence="1">Cell membrane</location>
        <topology evidence="1">Multi-pass membrane protein</topology>
    </subcellularLocation>
</comment>
<feature type="transmembrane region" description="Helical" evidence="8">
    <location>
        <begin position="90"/>
        <end position="109"/>
    </location>
</feature>
<evidence type="ECO:0000256" key="7">
    <source>
        <dbReference type="ARBA" id="ARBA00023136"/>
    </source>
</evidence>
<evidence type="ECO:0000256" key="8">
    <source>
        <dbReference type="SAM" id="Phobius"/>
    </source>
</evidence>
<dbReference type="EMBL" id="PFNO01000177">
    <property type="protein sequence ID" value="PIZ47343.1"/>
    <property type="molecule type" value="Genomic_DNA"/>
</dbReference>
<dbReference type="GO" id="GO:0016763">
    <property type="term" value="F:pentosyltransferase activity"/>
    <property type="evidence" value="ECO:0007669"/>
    <property type="project" value="TreeGrafter"/>
</dbReference>
<dbReference type="GO" id="GO:0005886">
    <property type="term" value="C:plasma membrane"/>
    <property type="evidence" value="ECO:0007669"/>
    <property type="project" value="UniProtKB-SubCell"/>
</dbReference>
<evidence type="ECO:0000256" key="6">
    <source>
        <dbReference type="ARBA" id="ARBA00022989"/>
    </source>
</evidence>
<organism evidence="9 10">
    <name type="scientific">Candidatus Woesebacteria bacterium CG_4_10_14_0_2_um_filter_39_14</name>
    <dbReference type="NCBI Taxonomy" id="1975054"/>
    <lineage>
        <taxon>Bacteria</taxon>
        <taxon>Candidatus Woeseibacteriota</taxon>
    </lineage>
</organism>
<evidence type="ECO:0000313" key="9">
    <source>
        <dbReference type="EMBL" id="PIZ47343.1"/>
    </source>
</evidence>
<keyword evidence="4" id="KW-0808">Transferase</keyword>
<feature type="transmembrane region" description="Helical" evidence="8">
    <location>
        <begin position="146"/>
        <end position="162"/>
    </location>
</feature>
<protein>
    <recommendedName>
        <fullName evidence="11">Glycosyltransferase RgtA/B/C/D-like domain-containing protein</fullName>
    </recommendedName>
</protein>
<feature type="transmembrane region" description="Helical" evidence="8">
    <location>
        <begin position="285"/>
        <end position="305"/>
    </location>
</feature>
<keyword evidence="5 8" id="KW-0812">Transmembrane</keyword>
<evidence type="ECO:0000256" key="4">
    <source>
        <dbReference type="ARBA" id="ARBA00022679"/>
    </source>
</evidence>
<dbReference type="PANTHER" id="PTHR33908">
    <property type="entry name" value="MANNOSYLTRANSFERASE YKCB-RELATED"/>
    <property type="match status" value="1"/>
</dbReference>
<keyword evidence="6 8" id="KW-1133">Transmembrane helix</keyword>
<feature type="transmembrane region" description="Helical" evidence="8">
    <location>
        <begin position="64"/>
        <end position="83"/>
    </location>
</feature>
<keyword evidence="3" id="KW-0328">Glycosyltransferase</keyword>
<dbReference type="Proteomes" id="UP000229753">
    <property type="component" value="Unassembled WGS sequence"/>
</dbReference>
<sequence>MIKEIKENKIIYLFLLVILLASAFFRLYRVEALLGFHYDQGRDALKVQEILALKDFPAIGPTTGIAGLFLGPFWFYLLVPFYWLGRGSPVVAASFISLFDVGAVFLMYWLGKEFYTRKIGLLAALFWGFSYYLILSARWLSNPSPIPFFTLLLIFGLGKFFLQQKEKYLFLIFTSLAICLQLEMASAVFFIPVIILLWLIFKPKIIHKKYLWGSVAVFLAFLIPQFLFEIKNKFLMTRNFFSFSQGEINTETSKTWALPTFEFLKQRIVAYFNILFSKLETNPAYTAKILVFLWLIFIIAKIPAAFKRKSEENGMNLIWLIFLFVPLFCLLFFVGNFGRLYDYYLTGFFPAFIFLFTLFVAFFLKKKLYSGRTSYAYWPIFALILFWFLYFNLPFLKNYLCSGVDGPTNITLGNQLQSIDWIYQDADQEKFNVDVYVPPVIPYSYNYLFPWRGERVYHQQPVAEKVSLLYTLYEVDQEHPFFLDDWLAKEDKMAETIKIQKFGGITVERRLRINE</sequence>
<feature type="transmembrane region" description="Helical" evidence="8">
    <location>
        <begin position="210"/>
        <end position="228"/>
    </location>
</feature>
<gene>
    <name evidence="9" type="ORF">COY29_05270</name>
</gene>
<dbReference type="GO" id="GO:0009103">
    <property type="term" value="P:lipopolysaccharide biosynthetic process"/>
    <property type="evidence" value="ECO:0007669"/>
    <property type="project" value="UniProtKB-ARBA"/>
</dbReference>
<comment type="caution">
    <text evidence="9">The sequence shown here is derived from an EMBL/GenBank/DDBJ whole genome shotgun (WGS) entry which is preliminary data.</text>
</comment>
<feature type="transmembrane region" description="Helical" evidence="8">
    <location>
        <begin position="376"/>
        <end position="393"/>
    </location>
</feature>
<proteinExistence type="predicted"/>
<feature type="transmembrane region" description="Helical" evidence="8">
    <location>
        <begin position="168"/>
        <end position="201"/>
    </location>
</feature>
<evidence type="ECO:0008006" key="11">
    <source>
        <dbReference type="Google" id="ProtNLM"/>
    </source>
</evidence>
<feature type="transmembrane region" description="Helical" evidence="8">
    <location>
        <begin position="12"/>
        <end position="28"/>
    </location>
</feature>
<dbReference type="AlphaFoldDB" id="A0A2M7TKI0"/>
<reference evidence="10" key="1">
    <citation type="submission" date="2017-09" db="EMBL/GenBank/DDBJ databases">
        <title>Depth-based differentiation of microbial function through sediment-hosted aquifers and enrichment of novel symbionts in the deep terrestrial subsurface.</title>
        <authorList>
            <person name="Probst A.J."/>
            <person name="Ladd B."/>
            <person name="Jarett J.K."/>
            <person name="Geller-Mcgrath D.E."/>
            <person name="Sieber C.M.K."/>
            <person name="Emerson J.B."/>
            <person name="Anantharaman K."/>
            <person name="Thomas B.C."/>
            <person name="Malmstrom R."/>
            <person name="Stieglmeier M."/>
            <person name="Klingl A."/>
            <person name="Woyke T."/>
            <person name="Ryan C.M."/>
            <person name="Banfield J.F."/>
        </authorList>
    </citation>
    <scope>NUCLEOTIDE SEQUENCE [LARGE SCALE GENOMIC DNA]</scope>
</reference>
<feature type="transmembrane region" description="Helical" evidence="8">
    <location>
        <begin position="343"/>
        <end position="364"/>
    </location>
</feature>
<evidence type="ECO:0000256" key="3">
    <source>
        <dbReference type="ARBA" id="ARBA00022676"/>
    </source>
</evidence>
<evidence type="ECO:0000256" key="5">
    <source>
        <dbReference type="ARBA" id="ARBA00022692"/>
    </source>
</evidence>
<name>A0A2M7TKI0_9BACT</name>
<evidence type="ECO:0000256" key="1">
    <source>
        <dbReference type="ARBA" id="ARBA00004651"/>
    </source>
</evidence>
<evidence type="ECO:0000256" key="2">
    <source>
        <dbReference type="ARBA" id="ARBA00022475"/>
    </source>
</evidence>
<dbReference type="PANTHER" id="PTHR33908:SF11">
    <property type="entry name" value="MEMBRANE PROTEIN"/>
    <property type="match status" value="1"/>
</dbReference>
<keyword evidence="2" id="KW-1003">Cell membrane</keyword>
<accession>A0A2M7TKI0</accession>
<evidence type="ECO:0000313" key="10">
    <source>
        <dbReference type="Proteomes" id="UP000229753"/>
    </source>
</evidence>
<keyword evidence="7 8" id="KW-0472">Membrane</keyword>
<feature type="transmembrane region" description="Helical" evidence="8">
    <location>
        <begin position="317"/>
        <end position="337"/>
    </location>
</feature>
<dbReference type="InterPro" id="IPR050297">
    <property type="entry name" value="LipidA_mod_glycosyltrf_83"/>
</dbReference>
<feature type="transmembrane region" description="Helical" evidence="8">
    <location>
        <begin position="115"/>
        <end position="134"/>
    </location>
</feature>